<feature type="transmembrane region" description="Helical" evidence="1">
    <location>
        <begin position="21"/>
        <end position="45"/>
    </location>
</feature>
<keyword evidence="1" id="KW-1133">Transmembrane helix</keyword>
<keyword evidence="3" id="KW-1185">Reference proteome</keyword>
<keyword evidence="1" id="KW-0812">Transmembrane</keyword>
<evidence type="ECO:0000313" key="2">
    <source>
        <dbReference type="EMBL" id="ORC33860.1"/>
    </source>
</evidence>
<dbReference type="Proteomes" id="UP000192343">
    <property type="component" value="Unassembled WGS sequence"/>
</dbReference>
<dbReference type="InterPro" id="IPR007403">
    <property type="entry name" value="DUF456"/>
</dbReference>
<dbReference type="Pfam" id="PF04306">
    <property type="entry name" value="DUF456"/>
    <property type="match status" value="1"/>
</dbReference>
<dbReference type="PANTHER" id="PTHR39165">
    <property type="entry name" value="IG HYPOTHETICAL 17883"/>
    <property type="match status" value="1"/>
</dbReference>
<evidence type="ECO:0000313" key="3">
    <source>
        <dbReference type="Proteomes" id="UP000192343"/>
    </source>
</evidence>
<keyword evidence="1" id="KW-0472">Membrane</keyword>
<gene>
    <name evidence="2" type="ORF">B4O97_14445</name>
</gene>
<dbReference type="PANTHER" id="PTHR39165:SF1">
    <property type="entry name" value="DUF456 DOMAIN-CONTAINING PROTEIN"/>
    <property type="match status" value="1"/>
</dbReference>
<sequence>MRQEFSDGLSRCTPELPMIPAVLSTLTGSLLILAGLIGCIAPVLPGPPVAFVSLILVSLAGSWEIYPLWLIILLGVISLAAALFDSLLPVAASRLSGAGKAGVRGSIAGMIIGTIFFPPFGTIIGTFLGALAGELIWKRPESRPFKAAFGVFTGTMAAILIKLAVSGVIGFYFIKGTLALF</sequence>
<evidence type="ECO:0000256" key="1">
    <source>
        <dbReference type="SAM" id="Phobius"/>
    </source>
</evidence>
<dbReference type="EMBL" id="MWQY01000017">
    <property type="protein sequence ID" value="ORC33860.1"/>
    <property type="molecule type" value="Genomic_DNA"/>
</dbReference>
<accession>A0A1Y1RVA3</accession>
<comment type="caution">
    <text evidence="2">The sequence shown here is derived from an EMBL/GenBank/DDBJ whole genome shotgun (WGS) entry which is preliminary data.</text>
</comment>
<name>A0A1Y1RVA3_9SPIO</name>
<reference evidence="2 3" key="1">
    <citation type="submission" date="2017-03" db="EMBL/GenBank/DDBJ databases">
        <title>Draft Genome sequence of Marispirochaeta sp. strain JC444.</title>
        <authorList>
            <person name="Shivani Y."/>
            <person name="Subhash Y."/>
            <person name="Sasikala C."/>
            <person name="Ramana C."/>
        </authorList>
    </citation>
    <scope>NUCLEOTIDE SEQUENCE [LARGE SCALE GENOMIC DNA]</scope>
    <source>
        <strain evidence="2 3">JC444</strain>
    </source>
</reference>
<dbReference type="AlphaFoldDB" id="A0A1Y1RVA3"/>
<feature type="transmembrane region" description="Helical" evidence="1">
    <location>
        <begin position="148"/>
        <end position="174"/>
    </location>
</feature>
<proteinExistence type="predicted"/>
<organism evidence="2 3">
    <name type="scientific">Marispirochaeta aestuarii</name>
    <dbReference type="NCBI Taxonomy" id="1963862"/>
    <lineage>
        <taxon>Bacteria</taxon>
        <taxon>Pseudomonadati</taxon>
        <taxon>Spirochaetota</taxon>
        <taxon>Spirochaetia</taxon>
        <taxon>Spirochaetales</taxon>
        <taxon>Spirochaetaceae</taxon>
        <taxon>Marispirochaeta</taxon>
    </lineage>
</organism>
<dbReference type="STRING" id="1963862.B4O97_14445"/>
<protein>
    <recommendedName>
        <fullName evidence="4">DUF456 domain-containing protein</fullName>
    </recommendedName>
</protein>
<evidence type="ECO:0008006" key="4">
    <source>
        <dbReference type="Google" id="ProtNLM"/>
    </source>
</evidence>
<feature type="transmembrane region" description="Helical" evidence="1">
    <location>
        <begin position="65"/>
        <end position="84"/>
    </location>
</feature>
<feature type="transmembrane region" description="Helical" evidence="1">
    <location>
        <begin position="105"/>
        <end position="128"/>
    </location>
</feature>